<keyword evidence="2" id="KW-0472">Membrane</keyword>
<keyword evidence="2" id="KW-1133">Transmembrane helix</keyword>
<dbReference type="RefSeq" id="WP_013421398.1">
    <property type="nucleotide sequence ID" value="NC_014666.1"/>
</dbReference>
<evidence type="ECO:0000256" key="2">
    <source>
        <dbReference type="SAM" id="Phobius"/>
    </source>
</evidence>
<keyword evidence="2" id="KW-0812">Transmembrane</keyword>
<dbReference type="AlphaFoldDB" id="E3J4V6"/>
<organism evidence="3 4">
    <name type="scientific">Pseudofrankia inefficax (strain DSM 45817 / CECT 9037 / DDB 130130 / EuI1c)</name>
    <name type="common">Frankia inefficax</name>
    <dbReference type="NCBI Taxonomy" id="298654"/>
    <lineage>
        <taxon>Bacteria</taxon>
        <taxon>Bacillati</taxon>
        <taxon>Actinomycetota</taxon>
        <taxon>Actinomycetes</taxon>
        <taxon>Frankiales</taxon>
        <taxon>Frankiaceae</taxon>
        <taxon>Pseudofrankia</taxon>
    </lineage>
</organism>
<name>E3J4V6_PSEI1</name>
<accession>E3J4V6</accession>
<evidence type="ECO:0000256" key="1">
    <source>
        <dbReference type="SAM" id="MobiDB-lite"/>
    </source>
</evidence>
<dbReference type="STRING" id="298654.FraEuI1c_0187"/>
<evidence type="ECO:0000313" key="4">
    <source>
        <dbReference type="Proteomes" id="UP000002484"/>
    </source>
</evidence>
<evidence type="ECO:0000313" key="3">
    <source>
        <dbReference type="EMBL" id="ADP78275.1"/>
    </source>
</evidence>
<feature type="region of interest" description="Disordered" evidence="1">
    <location>
        <begin position="1"/>
        <end position="44"/>
    </location>
</feature>
<sequence>MTDRAAAAVGPQPTEPDESGEPPKPAVANGATAPAVEDGVAEPEPAPAVERAGIFRRFRRLRRGWLVVVGLVLVLVVGLLAATLRLFVFPKADSLTKADAIVMFDGIGGRKYTTFWLAGHGYAPVVAVSTQDLTFCQKSLPTISGVQVFCFVPTPATTRGEAEATERLATEHGWKKVIVVTGRPQETRARIRVERCYQGQVEIKGVSPGRDNWPKTIVYEWGALIKALVFQRSC</sequence>
<evidence type="ECO:0008006" key="5">
    <source>
        <dbReference type="Google" id="ProtNLM"/>
    </source>
</evidence>
<dbReference type="InParanoid" id="E3J4V6"/>
<dbReference type="KEGG" id="fri:FraEuI1c_0187"/>
<reference evidence="3 4" key="1">
    <citation type="submission" date="2010-10" db="EMBL/GenBank/DDBJ databases">
        <title>Complete sequence of Frankia sp. EuI1c.</title>
        <authorList>
            <consortium name="US DOE Joint Genome Institute"/>
            <person name="Lucas S."/>
            <person name="Copeland A."/>
            <person name="Lapidus A."/>
            <person name="Cheng J.-F."/>
            <person name="Bruce D."/>
            <person name="Goodwin L."/>
            <person name="Pitluck S."/>
            <person name="Chertkov O."/>
            <person name="Detter J.C."/>
            <person name="Han C."/>
            <person name="Tapia R."/>
            <person name="Land M."/>
            <person name="Hauser L."/>
            <person name="Jeffries C."/>
            <person name="Kyrpides N."/>
            <person name="Ivanova N."/>
            <person name="Mikhailova N."/>
            <person name="Beauchemin N."/>
            <person name="Sen A."/>
            <person name="Sur S.A."/>
            <person name="Gtari M."/>
            <person name="Wall L."/>
            <person name="Tisa L."/>
            <person name="Woyke T."/>
        </authorList>
    </citation>
    <scope>NUCLEOTIDE SEQUENCE [LARGE SCALE GENOMIC DNA]</scope>
    <source>
        <strain evidence="4">DSM 45817 / CECT 9037 / EuI1c</strain>
    </source>
</reference>
<dbReference type="HOGENOM" id="CLU_103289_0_0_11"/>
<gene>
    <name evidence="3" type="ordered locus">FraEuI1c_0187</name>
</gene>
<keyword evidence="4" id="KW-1185">Reference proteome</keyword>
<dbReference type="Proteomes" id="UP000002484">
    <property type="component" value="Chromosome"/>
</dbReference>
<protein>
    <recommendedName>
        <fullName evidence="5">DUF218 domain-containing protein</fullName>
    </recommendedName>
</protein>
<dbReference type="EMBL" id="CP002299">
    <property type="protein sequence ID" value="ADP78275.1"/>
    <property type="molecule type" value="Genomic_DNA"/>
</dbReference>
<dbReference type="eggNOG" id="COG1434">
    <property type="taxonomic scope" value="Bacteria"/>
</dbReference>
<proteinExistence type="predicted"/>
<feature type="transmembrane region" description="Helical" evidence="2">
    <location>
        <begin position="65"/>
        <end position="88"/>
    </location>
</feature>